<protein>
    <submittedName>
        <fullName evidence="3">Uncharacterized protein</fullName>
    </submittedName>
</protein>
<keyword evidence="2" id="KW-0812">Transmembrane</keyword>
<evidence type="ECO:0000256" key="2">
    <source>
        <dbReference type="SAM" id="Phobius"/>
    </source>
</evidence>
<evidence type="ECO:0000256" key="1">
    <source>
        <dbReference type="SAM" id="MobiDB-lite"/>
    </source>
</evidence>
<feature type="transmembrane region" description="Helical" evidence="2">
    <location>
        <begin position="259"/>
        <end position="282"/>
    </location>
</feature>
<accession>A0AAV6GNK2</accession>
<dbReference type="EMBL" id="JADWDJ010000010">
    <property type="protein sequence ID" value="KAG5275106.1"/>
    <property type="molecule type" value="Genomic_DNA"/>
</dbReference>
<evidence type="ECO:0000313" key="4">
    <source>
        <dbReference type="Proteomes" id="UP000823561"/>
    </source>
</evidence>
<reference evidence="3" key="1">
    <citation type="submission" date="2020-10" db="EMBL/GenBank/DDBJ databases">
        <title>Chromosome-scale genome assembly of the Allis shad, Alosa alosa.</title>
        <authorList>
            <person name="Margot Z."/>
            <person name="Christophe K."/>
            <person name="Cabau C."/>
            <person name="Louis A."/>
            <person name="Berthelot C."/>
            <person name="Parey E."/>
            <person name="Roest Crollius H."/>
            <person name="Montfort J."/>
            <person name="Robinson-Rechavi M."/>
            <person name="Bucao C."/>
            <person name="Bouchez O."/>
            <person name="Gislard M."/>
            <person name="Lluch J."/>
            <person name="Milhes M."/>
            <person name="Lampietro C."/>
            <person name="Lopez Roques C."/>
            <person name="Donnadieu C."/>
            <person name="Braasch I."/>
            <person name="Desvignes T."/>
            <person name="Postlethwait J."/>
            <person name="Bobe J."/>
            <person name="Guiguen Y."/>
        </authorList>
    </citation>
    <scope>NUCLEOTIDE SEQUENCE</scope>
    <source>
        <strain evidence="3">M-15738</strain>
        <tissue evidence="3">Blood</tissue>
    </source>
</reference>
<dbReference type="Proteomes" id="UP000823561">
    <property type="component" value="Chromosome 10"/>
</dbReference>
<gene>
    <name evidence="3" type="ORF">AALO_G00143610</name>
</gene>
<feature type="compositionally biased region" description="Polar residues" evidence="1">
    <location>
        <begin position="392"/>
        <end position="401"/>
    </location>
</feature>
<dbReference type="AlphaFoldDB" id="A0AAV6GNK2"/>
<keyword evidence="2" id="KW-1133">Transmembrane helix</keyword>
<evidence type="ECO:0000313" key="3">
    <source>
        <dbReference type="EMBL" id="KAG5275106.1"/>
    </source>
</evidence>
<keyword evidence="4" id="KW-1185">Reference proteome</keyword>
<proteinExistence type="predicted"/>
<keyword evidence="2" id="KW-0472">Membrane</keyword>
<name>A0AAV6GNK2_9TELE</name>
<sequence length="422" mass="45802">MTCEVPQSQSASLCLFYLDGIEAAPYSHPSCQMSLTGVQIQQWTRQSSPLEAKVGCNYLTEGARTPSNHSDYVSLTVLDRLQKPNIMVLHDGVISIVCDIPKHFGEATHCQLYTGDERQSYLKTKTSKSASGDLSCQFTVNKDDLFGRLQSVRSRGVSCDYTVNTKPPLLSPRSDPYNFTAATTTAATTCETTVTSTTTSILTSTTTVTSTAISTLTSTTKIPAKTKYPSSSVSDPAVSTSLRDYQTQPAKDSFTFGPWLSLPAVALVVGLFLVVLTASCLCSKRHKHTRSQNATYWRSDSIRFGPNEIKQPNTGGDGSLLGLSEISGSDLKKDSEQDVSNPCHVYSTIPDTLDVSTQQNPTYSLAQAERDPHTSQQGPTYSLAQAGRDPHTTQQNPTYSLAQAGRDPHTSQQGMTYSFLQV</sequence>
<feature type="region of interest" description="Disordered" evidence="1">
    <location>
        <begin position="366"/>
        <end position="413"/>
    </location>
</feature>
<comment type="caution">
    <text evidence="3">The sequence shown here is derived from an EMBL/GenBank/DDBJ whole genome shotgun (WGS) entry which is preliminary data.</text>
</comment>
<feature type="compositionally biased region" description="Polar residues" evidence="1">
    <location>
        <begin position="374"/>
        <end position="383"/>
    </location>
</feature>
<organism evidence="3 4">
    <name type="scientific">Alosa alosa</name>
    <name type="common">allis shad</name>
    <dbReference type="NCBI Taxonomy" id="278164"/>
    <lineage>
        <taxon>Eukaryota</taxon>
        <taxon>Metazoa</taxon>
        <taxon>Chordata</taxon>
        <taxon>Craniata</taxon>
        <taxon>Vertebrata</taxon>
        <taxon>Euteleostomi</taxon>
        <taxon>Actinopterygii</taxon>
        <taxon>Neopterygii</taxon>
        <taxon>Teleostei</taxon>
        <taxon>Clupei</taxon>
        <taxon>Clupeiformes</taxon>
        <taxon>Clupeoidei</taxon>
        <taxon>Clupeidae</taxon>
        <taxon>Alosa</taxon>
    </lineage>
</organism>